<dbReference type="EMBL" id="JBBPCO010000001">
    <property type="protein sequence ID" value="MEK8088487.1"/>
    <property type="molecule type" value="Genomic_DNA"/>
</dbReference>
<evidence type="ECO:0000256" key="7">
    <source>
        <dbReference type="ARBA" id="ARBA00022989"/>
    </source>
</evidence>
<keyword evidence="5 10" id="KW-0132">Cell division</keyword>
<keyword evidence="6 10" id="KW-0812">Transmembrane</keyword>
<evidence type="ECO:0000313" key="12">
    <source>
        <dbReference type="Proteomes" id="UP001446205"/>
    </source>
</evidence>
<name>A0ABU9D4J3_9PROT</name>
<accession>A0ABU9D4J3</accession>
<evidence type="ECO:0000256" key="1">
    <source>
        <dbReference type="ARBA" id="ARBA00004162"/>
    </source>
</evidence>
<dbReference type="NCBIfam" id="TIGR02801">
    <property type="entry name" value="tolR"/>
    <property type="match status" value="1"/>
</dbReference>
<evidence type="ECO:0000256" key="10">
    <source>
        <dbReference type="HAMAP-Rule" id="MF_02203"/>
    </source>
</evidence>
<evidence type="ECO:0000256" key="9">
    <source>
        <dbReference type="ARBA" id="ARBA00023306"/>
    </source>
</evidence>
<dbReference type="PANTHER" id="PTHR30558">
    <property type="entry name" value="EXBD MEMBRANE COMPONENT OF PMF-DRIVEN MACROMOLECULE IMPORT SYSTEM"/>
    <property type="match status" value="1"/>
</dbReference>
<proteinExistence type="inferred from homology"/>
<comment type="subcellular location">
    <subcellularLocation>
        <location evidence="10">Cell inner membrane</location>
        <topology evidence="10">Single-pass membrane protein</topology>
    </subcellularLocation>
    <subcellularLocation>
        <location evidence="1">Cell membrane</location>
        <topology evidence="1">Single-pass membrane protein</topology>
    </subcellularLocation>
</comment>
<keyword evidence="9 10" id="KW-0131">Cell cycle</keyword>
<protein>
    <recommendedName>
        <fullName evidence="10">Tol-Pal system protein TolR</fullName>
    </recommendedName>
</protein>
<gene>
    <name evidence="10 11" type="primary">tolR</name>
    <name evidence="11" type="ORF">WOB96_01795</name>
</gene>
<dbReference type="PANTHER" id="PTHR30558:SF7">
    <property type="entry name" value="TOL-PAL SYSTEM PROTEIN TOLR"/>
    <property type="match status" value="1"/>
</dbReference>
<comment type="caution">
    <text evidence="11">The sequence shown here is derived from an EMBL/GenBank/DDBJ whole genome shotgun (WGS) entry which is preliminary data.</text>
</comment>
<sequence length="134" mass="14543">MKRRRLMSEINVVPYVDVMLVLLVIFMVAAPLLTQGVEVKLPSSAASPVSTDRKPLVVTVDAGGKVYLQDETVSLDRLLQAVSTARQDQPDLQVLVRGDRDANYGRVIEIMARLQAAGIQDVGLLTESPEPASS</sequence>
<organism evidence="11 12">
    <name type="scientific">Thermithiobacillus plumbiphilus</name>
    <dbReference type="NCBI Taxonomy" id="1729899"/>
    <lineage>
        <taxon>Bacteria</taxon>
        <taxon>Pseudomonadati</taxon>
        <taxon>Pseudomonadota</taxon>
        <taxon>Acidithiobacillia</taxon>
        <taxon>Acidithiobacillales</taxon>
        <taxon>Thermithiobacillaceae</taxon>
        <taxon>Thermithiobacillus</taxon>
    </lineage>
</organism>
<dbReference type="Pfam" id="PF02472">
    <property type="entry name" value="ExbD"/>
    <property type="match status" value="1"/>
</dbReference>
<dbReference type="InterPro" id="IPR003400">
    <property type="entry name" value="ExbD"/>
</dbReference>
<keyword evidence="4 10" id="KW-0997">Cell inner membrane</keyword>
<evidence type="ECO:0000256" key="8">
    <source>
        <dbReference type="ARBA" id="ARBA00023136"/>
    </source>
</evidence>
<evidence type="ECO:0000256" key="4">
    <source>
        <dbReference type="ARBA" id="ARBA00022519"/>
    </source>
</evidence>
<comment type="similarity">
    <text evidence="2 10">Belongs to the ExbD/TolR family.</text>
</comment>
<evidence type="ECO:0000256" key="6">
    <source>
        <dbReference type="ARBA" id="ARBA00022692"/>
    </source>
</evidence>
<keyword evidence="8 10" id="KW-0472">Membrane</keyword>
<evidence type="ECO:0000256" key="2">
    <source>
        <dbReference type="ARBA" id="ARBA00005811"/>
    </source>
</evidence>
<dbReference type="InterPro" id="IPR014168">
    <property type="entry name" value="Tol-Pal_TolR"/>
</dbReference>
<keyword evidence="12" id="KW-1185">Reference proteome</keyword>
<evidence type="ECO:0000313" key="11">
    <source>
        <dbReference type="EMBL" id="MEK8088487.1"/>
    </source>
</evidence>
<keyword evidence="3 10" id="KW-1003">Cell membrane</keyword>
<evidence type="ECO:0000256" key="3">
    <source>
        <dbReference type="ARBA" id="ARBA00022475"/>
    </source>
</evidence>
<dbReference type="Gene3D" id="3.30.420.270">
    <property type="match status" value="1"/>
</dbReference>
<dbReference type="Proteomes" id="UP001446205">
    <property type="component" value="Unassembled WGS sequence"/>
</dbReference>
<keyword evidence="7 10" id="KW-1133">Transmembrane helix</keyword>
<dbReference type="HAMAP" id="MF_02203">
    <property type="entry name" value="TolR"/>
    <property type="match status" value="1"/>
</dbReference>
<feature type="transmembrane region" description="Helical" evidence="10">
    <location>
        <begin position="12"/>
        <end position="33"/>
    </location>
</feature>
<dbReference type="RefSeq" id="WP_341369549.1">
    <property type="nucleotide sequence ID" value="NZ_JBBPCO010000001.1"/>
</dbReference>
<comment type="function">
    <text evidence="10">Part of the Tol-Pal system, which plays a role in outer membrane invagination during cell division and is important for maintaining outer membrane integrity.</text>
</comment>
<evidence type="ECO:0000256" key="5">
    <source>
        <dbReference type="ARBA" id="ARBA00022618"/>
    </source>
</evidence>
<reference evidence="11 12" key="1">
    <citation type="submission" date="2024-04" db="EMBL/GenBank/DDBJ databases">
        <authorList>
            <person name="Abashina T."/>
            <person name="Shaikin A."/>
        </authorList>
    </citation>
    <scope>NUCLEOTIDE SEQUENCE [LARGE SCALE GENOMIC DNA]</scope>
    <source>
        <strain evidence="11 12">AAFK</strain>
    </source>
</reference>
<comment type="subunit">
    <text evidence="10">The Tol-Pal system is composed of five core proteins: the inner membrane proteins TolA, TolQ and TolR, the periplasmic protein TolB and the outer membrane protein Pal. They form a network linking the inner and outer membranes and the peptidoglycan layer.</text>
</comment>